<dbReference type="RefSeq" id="WP_120734513.1">
    <property type="nucleotide sequence ID" value="NZ_CP032568.1"/>
</dbReference>
<evidence type="ECO:0000313" key="1">
    <source>
        <dbReference type="EMBL" id="AYF72566.1"/>
    </source>
</evidence>
<protein>
    <recommendedName>
        <fullName evidence="3">DUF4304 domain-containing protein</fullName>
    </recommendedName>
</protein>
<evidence type="ECO:0000313" key="2">
    <source>
        <dbReference type="Proteomes" id="UP000267164"/>
    </source>
</evidence>
<proteinExistence type="predicted"/>
<dbReference type="KEGG" id="nyu:D7D52_00230"/>
<dbReference type="Proteomes" id="UP000267164">
    <property type="component" value="Chromosome"/>
</dbReference>
<accession>A0A386Z4T6</accession>
<dbReference type="OrthoDB" id="4545398at2"/>
<reference evidence="1 2" key="1">
    <citation type="submission" date="2018-09" db="EMBL/GenBank/DDBJ databases">
        <title>Nocardia yunnanensis sp. nov., an actinomycete isolated from a soil sample.</title>
        <authorList>
            <person name="Zhang J."/>
        </authorList>
    </citation>
    <scope>NUCLEOTIDE SEQUENCE [LARGE SCALE GENOMIC DNA]</scope>
    <source>
        <strain evidence="1 2">CFHS0054</strain>
    </source>
</reference>
<evidence type="ECO:0008006" key="3">
    <source>
        <dbReference type="Google" id="ProtNLM"/>
    </source>
</evidence>
<dbReference type="EMBL" id="CP032568">
    <property type="protein sequence ID" value="AYF72566.1"/>
    <property type="molecule type" value="Genomic_DNA"/>
</dbReference>
<keyword evidence="2" id="KW-1185">Reference proteome</keyword>
<name>A0A386Z4T6_9NOCA</name>
<gene>
    <name evidence="1" type="ORF">D7D52_00230</name>
</gene>
<dbReference type="AlphaFoldDB" id="A0A386Z4T6"/>
<organism evidence="1 2">
    <name type="scientific">Nocardia yunnanensis</name>
    <dbReference type="NCBI Taxonomy" id="2382165"/>
    <lineage>
        <taxon>Bacteria</taxon>
        <taxon>Bacillati</taxon>
        <taxon>Actinomycetota</taxon>
        <taxon>Actinomycetes</taxon>
        <taxon>Mycobacteriales</taxon>
        <taxon>Nocardiaceae</taxon>
        <taxon>Nocardia</taxon>
    </lineage>
</organism>
<sequence>MVKPDSALRRLMRETGKLLQPYGFEGAEPTWTCVLPDGVATVARSRTFRTFTAGQQVLSFGFGCWGTPLAWWEFHTWRTERMGLAPTPIESAPALGLLPDDALPEDPATLWSVRVDQGHVFPEDIDTIRAELPRRIHTCARRALRLADPANYLEELLSQPNPTPAAQEAIIVLLAQRGPTPELDAALTAYLSTTPAPAAQALADYARTRTTAAV</sequence>